<dbReference type="AlphaFoldDB" id="A0A6C0KEW1"/>
<evidence type="ECO:0000256" key="1">
    <source>
        <dbReference type="SAM" id="MobiDB-lite"/>
    </source>
</evidence>
<dbReference type="SUPFAM" id="SSF53300">
    <property type="entry name" value="vWA-like"/>
    <property type="match status" value="1"/>
</dbReference>
<dbReference type="EMBL" id="MN740886">
    <property type="protein sequence ID" value="QHU16552.1"/>
    <property type="molecule type" value="Genomic_DNA"/>
</dbReference>
<accession>A0A6C0KEW1</accession>
<organism evidence="3">
    <name type="scientific">viral metagenome</name>
    <dbReference type="NCBI Taxonomy" id="1070528"/>
    <lineage>
        <taxon>unclassified sequences</taxon>
        <taxon>metagenomes</taxon>
        <taxon>organismal metagenomes</taxon>
    </lineage>
</organism>
<protein>
    <recommendedName>
        <fullName evidence="2">VWFA domain-containing protein</fullName>
    </recommendedName>
</protein>
<evidence type="ECO:0000313" key="3">
    <source>
        <dbReference type="EMBL" id="QHU16552.1"/>
    </source>
</evidence>
<dbReference type="SMART" id="SM00327">
    <property type="entry name" value="VWA"/>
    <property type="match status" value="1"/>
</dbReference>
<dbReference type="InterPro" id="IPR002035">
    <property type="entry name" value="VWF_A"/>
</dbReference>
<dbReference type="InterPro" id="IPR036465">
    <property type="entry name" value="vWFA_dom_sf"/>
</dbReference>
<feature type="compositionally biased region" description="Polar residues" evidence="1">
    <location>
        <begin position="422"/>
        <end position="438"/>
    </location>
</feature>
<feature type="domain" description="VWFA" evidence="2">
    <location>
        <begin position="59"/>
        <end position="250"/>
    </location>
</feature>
<name>A0A6C0KEW1_9ZZZZ</name>
<sequence>MSKTDYKTVISEDNLIEKTMISLLSSSETPELDIINENETFGILSIQMKKTKKTEFPTLLLFTVDITGSMNEPAYYYNVSKLDVVKQTFKSMVRYIVSLETTNIRLRVHAFNEQVEVVIDNMIVNKENEENILSIIQSLEADNSTNIEKALHYANDTITTILEKEPNLQVSHIFMTDGDPTVGECNPNKLSAIVNNKFPNVFIGFGSNHNVILLKKLSDYENCDYLFVDNMEKSSLVYGETLHRYIYPALKNVEIVLDNGFIYDWKMNKWVERLVEPIIVGEIEKIYHIKTTEPTSVCAELYGIVCSTAEVGDPTDYNILSGELEHLESVSVNTTNKINNNLPKYMFRQKTLELLFKAKSIDDKLEEKLFKDELKVFFKTMRMYMKANDLREDKFLINLCDDISIMYHSIGTQLGMMYTTARQTSQGRQHTYTSTPTSKKNRDEDNINDDGNNFDDQLLTMKLTPAKLTRSHAIGDIDNLNNTMTMISPPKLVRIHTFGKTDIFDNMDNLLSSSNMKTENIENEDEYDDINNYRISNNTTSCYATPSSVNTMTQVSQL</sequence>
<reference evidence="3" key="1">
    <citation type="journal article" date="2020" name="Nature">
        <title>Giant virus diversity and host interactions through global metagenomics.</title>
        <authorList>
            <person name="Schulz F."/>
            <person name="Roux S."/>
            <person name="Paez-Espino D."/>
            <person name="Jungbluth S."/>
            <person name="Walsh D.A."/>
            <person name="Denef V.J."/>
            <person name="McMahon K.D."/>
            <person name="Konstantinidis K.T."/>
            <person name="Eloe-Fadrosh E.A."/>
            <person name="Kyrpides N.C."/>
            <person name="Woyke T."/>
        </authorList>
    </citation>
    <scope>NUCLEOTIDE SEQUENCE</scope>
    <source>
        <strain evidence="3">GVMAG-S-3300012000-53</strain>
    </source>
</reference>
<proteinExistence type="predicted"/>
<dbReference type="Gene3D" id="3.40.50.410">
    <property type="entry name" value="von Willebrand factor, type A domain"/>
    <property type="match status" value="1"/>
</dbReference>
<evidence type="ECO:0000259" key="2">
    <source>
        <dbReference type="PROSITE" id="PS50234"/>
    </source>
</evidence>
<feature type="region of interest" description="Disordered" evidence="1">
    <location>
        <begin position="422"/>
        <end position="453"/>
    </location>
</feature>
<dbReference type="PROSITE" id="PS50234">
    <property type="entry name" value="VWFA"/>
    <property type="match status" value="1"/>
</dbReference>